<dbReference type="Gene3D" id="3.40.50.2000">
    <property type="entry name" value="Glycogen Phosphorylase B"/>
    <property type="match status" value="2"/>
</dbReference>
<accession>A0A5C6M571</accession>
<dbReference type="Pfam" id="PF00534">
    <property type="entry name" value="Glycos_transf_1"/>
    <property type="match status" value="1"/>
</dbReference>
<evidence type="ECO:0000259" key="1">
    <source>
        <dbReference type="Pfam" id="PF00534"/>
    </source>
</evidence>
<dbReference type="AlphaFoldDB" id="A0A5C6M571"/>
<dbReference type="Pfam" id="PF13439">
    <property type="entry name" value="Glyco_transf_4"/>
    <property type="match status" value="1"/>
</dbReference>
<dbReference type="InterPro" id="IPR028098">
    <property type="entry name" value="Glyco_trans_4-like_N"/>
</dbReference>
<dbReference type="EMBL" id="SRHE01000721">
    <property type="protein sequence ID" value="TWW08334.1"/>
    <property type="molecule type" value="Genomic_DNA"/>
</dbReference>
<reference evidence="3 4" key="1">
    <citation type="submission" date="2019-08" db="EMBL/GenBank/DDBJ databases">
        <title>100 year-old enigma solved: identification of Planctomyces bekefii, the type genus and species of the phylum Planctomycetes.</title>
        <authorList>
            <person name="Svetlana D.N."/>
            <person name="Overmann J."/>
        </authorList>
    </citation>
    <scope>NUCLEOTIDE SEQUENCE [LARGE SCALE GENOMIC DNA]</scope>
    <source>
        <strain evidence="3">Phe10_nw2017</strain>
    </source>
</reference>
<keyword evidence="4" id="KW-1185">Reference proteome</keyword>
<evidence type="ECO:0000313" key="3">
    <source>
        <dbReference type="EMBL" id="TWW08334.1"/>
    </source>
</evidence>
<evidence type="ECO:0008006" key="5">
    <source>
        <dbReference type="Google" id="ProtNLM"/>
    </source>
</evidence>
<feature type="domain" description="Glycosyltransferase subfamily 4-like N-terminal" evidence="2">
    <location>
        <begin position="20"/>
        <end position="172"/>
    </location>
</feature>
<dbReference type="SUPFAM" id="SSF53756">
    <property type="entry name" value="UDP-Glycosyltransferase/glycogen phosphorylase"/>
    <property type="match status" value="1"/>
</dbReference>
<dbReference type="GO" id="GO:0016757">
    <property type="term" value="F:glycosyltransferase activity"/>
    <property type="evidence" value="ECO:0007669"/>
    <property type="project" value="InterPro"/>
</dbReference>
<proteinExistence type="predicted"/>
<dbReference type="Proteomes" id="UP000321083">
    <property type="component" value="Unassembled WGS sequence"/>
</dbReference>
<gene>
    <name evidence="3" type="ORF">E3A20_25380</name>
</gene>
<name>A0A5C6M571_9PLAN</name>
<feature type="domain" description="Glycosyl transferase family 1" evidence="1">
    <location>
        <begin position="183"/>
        <end position="281"/>
    </location>
</feature>
<reference evidence="3 4" key="2">
    <citation type="submission" date="2019-08" db="EMBL/GenBank/DDBJ databases">
        <authorList>
            <person name="Henke P."/>
        </authorList>
    </citation>
    <scope>NUCLEOTIDE SEQUENCE [LARGE SCALE GENOMIC DNA]</scope>
    <source>
        <strain evidence="3">Phe10_nw2017</strain>
    </source>
</reference>
<sequence>MPHKNDRHPALCMVITELDVGGAEKAFVRLAHGLVFSGWNVRVICLRGPGPLGQELQDREIPVEYLNCGGFADVRAPFRLAASLRKQRPDIVLSFLHQANVASRIACRLTGVPVQVSGIRVADRRLSVLLTERLTARWTTHCVAVSEHVATAHRRISRLPDSQISVIRNGVDWQLLSQLPPADRRQFAWDDSNFIILSVGRLEPQKDPETLLQAFRILQAQQPVLPRQIRLLFVGDGPLRSVLEHRVRMYELEDVVHFTGWRPDAASLIRMADVLVLASRWD</sequence>
<dbReference type="PANTHER" id="PTHR12526">
    <property type="entry name" value="GLYCOSYLTRANSFERASE"/>
    <property type="match status" value="1"/>
</dbReference>
<evidence type="ECO:0000313" key="4">
    <source>
        <dbReference type="Proteomes" id="UP000321083"/>
    </source>
</evidence>
<dbReference type="InterPro" id="IPR001296">
    <property type="entry name" value="Glyco_trans_1"/>
</dbReference>
<protein>
    <recommendedName>
        <fullName evidence="5">Glycosyl transferase</fullName>
    </recommendedName>
</protein>
<feature type="non-terminal residue" evidence="3">
    <location>
        <position position="282"/>
    </location>
</feature>
<comment type="caution">
    <text evidence="3">The sequence shown here is derived from an EMBL/GenBank/DDBJ whole genome shotgun (WGS) entry which is preliminary data.</text>
</comment>
<organism evidence="3 4">
    <name type="scientific">Planctomyces bekefii</name>
    <dbReference type="NCBI Taxonomy" id="1653850"/>
    <lineage>
        <taxon>Bacteria</taxon>
        <taxon>Pseudomonadati</taxon>
        <taxon>Planctomycetota</taxon>
        <taxon>Planctomycetia</taxon>
        <taxon>Planctomycetales</taxon>
        <taxon>Planctomycetaceae</taxon>
        <taxon>Planctomyces</taxon>
    </lineage>
</organism>
<evidence type="ECO:0000259" key="2">
    <source>
        <dbReference type="Pfam" id="PF13439"/>
    </source>
</evidence>